<reference evidence="2 3" key="1">
    <citation type="submission" date="2019-09" db="EMBL/GenBank/DDBJ databases">
        <title>Draft genome of the ectomycorrhizal ascomycete Sphaerosporella brunnea.</title>
        <authorList>
            <consortium name="DOE Joint Genome Institute"/>
            <person name="Benucci G.M."/>
            <person name="Marozzi G."/>
            <person name="Antonielli L."/>
            <person name="Sanchez S."/>
            <person name="Marco P."/>
            <person name="Wang X."/>
            <person name="Falini L.B."/>
            <person name="Barry K."/>
            <person name="Haridas S."/>
            <person name="Lipzen A."/>
            <person name="Labutti K."/>
            <person name="Grigoriev I.V."/>
            <person name="Murat C."/>
            <person name="Martin F."/>
            <person name="Albertini E."/>
            <person name="Donnini D."/>
            <person name="Bonito G."/>
        </authorList>
    </citation>
    <scope>NUCLEOTIDE SEQUENCE [LARGE SCALE GENOMIC DNA]</scope>
    <source>
        <strain evidence="2 3">Sb_GMNB300</strain>
    </source>
</reference>
<feature type="compositionally biased region" description="Low complexity" evidence="1">
    <location>
        <begin position="54"/>
        <end position="63"/>
    </location>
</feature>
<accession>A0A5J5F4R0</accession>
<feature type="compositionally biased region" description="Low complexity" evidence="1">
    <location>
        <begin position="170"/>
        <end position="191"/>
    </location>
</feature>
<feature type="compositionally biased region" description="Basic and acidic residues" evidence="1">
    <location>
        <begin position="145"/>
        <end position="154"/>
    </location>
</feature>
<proteinExistence type="predicted"/>
<feature type="region of interest" description="Disordered" evidence="1">
    <location>
        <begin position="1"/>
        <end position="191"/>
    </location>
</feature>
<evidence type="ECO:0000313" key="3">
    <source>
        <dbReference type="Proteomes" id="UP000326924"/>
    </source>
</evidence>
<dbReference type="AlphaFoldDB" id="A0A5J5F4R0"/>
<gene>
    <name evidence="2" type="ORF">FN846DRAFT_887732</name>
</gene>
<dbReference type="EMBL" id="VXIS01000034">
    <property type="protein sequence ID" value="KAA8911534.1"/>
    <property type="molecule type" value="Genomic_DNA"/>
</dbReference>
<dbReference type="InParanoid" id="A0A5J5F4R0"/>
<keyword evidence="3" id="KW-1185">Reference proteome</keyword>
<feature type="compositionally biased region" description="Low complexity" evidence="1">
    <location>
        <begin position="12"/>
        <end position="28"/>
    </location>
</feature>
<evidence type="ECO:0000256" key="1">
    <source>
        <dbReference type="SAM" id="MobiDB-lite"/>
    </source>
</evidence>
<sequence length="191" mass="20334">MDHFRHPPPTTTPFATAPSGSRPSHAPLPSLPPPPPPPPPHQQQQPPPAPYAPHNPAYAPYPAGGRVTPQPSPQPLTDFERERSFSASSSGPKRLKMNGGHSRNPSTDGPQYYGSPHTGRPPLGQSSSHPPPPLHAGLPPSQHYENARSPEMDRLGGPGSGYRSGPAPPMSLQQAQQQAQQQPQQTPARHG</sequence>
<evidence type="ECO:0000313" key="2">
    <source>
        <dbReference type="EMBL" id="KAA8911534.1"/>
    </source>
</evidence>
<organism evidence="2 3">
    <name type="scientific">Sphaerosporella brunnea</name>
    <dbReference type="NCBI Taxonomy" id="1250544"/>
    <lineage>
        <taxon>Eukaryota</taxon>
        <taxon>Fungi</taxon>
        <taxon>Dikarya</taxon>
        <taxon>Ascomycota</taxon>
        <taxon>Pezizomycotina</taxon>
        <taxon>Pezizomycetes</taxon>
        <taxon>Pezizales</taxon>
        <taxon>Pyronemataceae</taxon>
        <taxon>Sphaerosporella</taxon>
    </lineage>
</organism>
<feature type="compositionally biased region" description="Pro residues" evidence="1">
    <location>
        <begin position="29"/>
        <end position="53"/>
    </location>
</feature>
<protein>
    <submittedName>
        <fullName evidence="2">Uncharacterized protein</fullName>
    </submittedName>
</protein>
<dbReference type="Proteomes" id="UP000326924">
    <property type="component" value="Unassembled WGS sequence"/>
</dbReference>
<name>A0A5J5F4R0_9PEZI</name>
<comment type="caution">
    <text evidence="2">The sequence shown here is derived from an EMBL/GenBank/DDBJ whole genome shotgun (WGS) entry which is preliminary data.</text>
</comment>